<proteinExistence type="predicted"/>
<reference evidence="1" key="1">
    <citation type="submission" date="2018-05" db="EMBL/GenBank/DDBJ databases">
        <authorList>
            <person name="Lanie J.A."/>
            <person name="Ng W.-L."/>
            <person name="Kazmierczak K.M."/>
            <person name="Andrzejewski T.M."/>
            <person name="Davidsen T.M."/>
            <person name="Wayne K.J."/>
            <person name="Tettelin H."/>
            <person name="Glass J.I."/>
            <person name="Rusch D."/>
            <person name="Podicherti R."/>
            <person name="Tsui H.-C.T."/>
            <person name="Winkler M.E."/>
        </authorList>
    </citation>
    <scope>NUCLEOTIDE SEQUENCE</scope>
</reference>
<feature type="non-terminal residue" evidence="1">
    <location>
        <position position="159"/>
    </location>
</feature>
<dbReference type="EMBL" id="UINC01005779">
    <property type="protein sequence ID" value="SVA23489.1"/>
    <property type="molecule type" value="Genomic_DNA"/>
</dbReference>
<evidence type="ECO:0000313" key="1">
    <source>
        <dbReference type="EMBL" id="SVA23489.1"/>
    </source>
</evidence>
<sequence length="159" mass="17185">MKRLLFLAFTAVLLPSVLCAQSADADIERTLLAAPASLSAEATILELRPDGSTAVLRGGSNDLICWDNEGRPGQMAPLDVQCTTEANRARLEQNHAFESAGGTVAETLARFERAEADGIRALSEWGSIYYHVYGDSAQDYQNHTVVAVPYATRDLGFPI</sequence>
<organism evidence="1">
    <name type="scientific">marine metagenome</name>
    <dbReference type="NCBI Taxonomy" id="408172"/>
    <lineage>
        <taxon>unclassified sequences</taxon>
        <taxon>metagenomes</taxon>
        <taxon>ecological metagenomes</taxon>
    </lineage>
</organism>
<dbReference type="AlphaFoldDB" id="A0A381U5T6"/>
<gene>
    <name evidence="1" type="ORF">METZ01_LOCUS76343</name>
</gene>
<name>A0A381U5T6_9ZZZZ</name>
<accession>A0A381U5T6</accession>
<protein>
    <submittedName>
        <fullName evidence="1">Uncharacterized protein</fullName>
    </submittedName>
</protein>